<proteinExistence type="predicted"/>
<reference evidence="1 2" key="1">
    <citation type="submission" date="2018-10" db="EMBL/GenBank/DDBJ databases">
        <title>Complete genome sequence of Pantoea phage vB_PagS_AAS23.</title>
        <authorList>
            <person name="Truncaite L."/>
            <person name="Simoliuniene M."/>
            <person name="Kazlauskas D."/>
            <person name="Meskys R."/>
            <person name="Simoliunas E."/>
        </authorList>
    </citation>
    <scope>NUCLEOTIDE SEQUENCE [LARGE SCALE GENOMIC DNA]</scope>
    <source>
        <strain evidence="1">AAS23</strain>
    </source>
</reference>
<sequence length="265" mass="29161">MNTKNLKVKCLKDFSEFGFTEGKLYSVESAKKMLGSDHCIQVTMETNDARQHGVCWMKESMRSGDLSLSERFELVVEEDVTANSDDIGDAIQYSIDCAARAGGPIFAAMKRGGYFGKGFLPRCVLTDLVTLISKPNPDEGEVYGAGFEIGFGEVKIQPENGLIRQQNDDGTVSYFSDLVHRSPLSERSDQVTNRQVLEELRNVLRCPDGANIVIWAEILAAGYFGEKHRKGGAIEDAIHYKKNGAYSDETLAKILAAIVNDGTNC</sequence>
<organism evidence="1 2">
    <name type="scientific">Pantoea phage vB_PagS_AAS23</name>
    <dbReference type="NCBI Taxonomy" id="2499073"/>
    <lineage>
        <taxon>Viruses</taxon>
        <taxon>Duplodnaviria</taxon>
        <taxon>Heunggongvirae</taxon>
        <taxon>Uroviricota</taxon>
        <taxon>Caudoviricetes</taxon>
        <taxon>Drexlerviridae</taxon>
        <taxon>Sauletekiovirus</taxon>
        <taxon>Sauletekiovirus AAS23</taxon>
    </lineage>
</organism>
<gene>
    <name evidence="1" type="ORF">AAS23_gp85</name>
</gene>
<name>A0A3S9U805_9CAUD</name>
<accession>A0A3S9U805</accession>
<keyword evidence="2" id="KW-1185">Reference proteome</keyword>
<evidence type="ECO:0000313" key="1">
    <source>
        <dbReference type="EMBL" id="AZS06398.1"/>
    </source>
</evidence>
<protein>
    <submittedName>
        <fullName evidence="1">Uncharacterized protein</fullName>
    </submittedName>
</protein>
<evidence type="ECO:0000313" key="2">
    <source>
        <dbReference type="Proteomes" id="UP000288641"/>
    </source>
</evidence>
<dbReference type="EMBL" id="MK095606">
    <property type="protein sequence ID" value="AZS06398.1"/>
    <property type="molecule type" value="Genomic_DNA"/>
</dbReference>
<dbReference type="Proteomes" id="UP000288641">
    <property type="component" value="Segment"/>
</dbReference>